<comment type="caution">
    <text evidence="1">The sequence shown here is derived from an EMBL/GenBank/DDBJ whole genome shotgun (WGS) entry which is preliminary data.</text>
</comment>
<sequence length="113" mass="12376">ESGARIWERDVARSHVLSLLGTRTLLLFSFCELERATHGRKSADTLSDGLHGGCEIARSKSGPARVISLLRLLVLESCHQNRGSAMFIKIQPSGGTLRGARLRTLMWLAFVGC</sequence>
<dbReference type="AlphaFoldDB" id="A0AAD2GVA3"/>
<evidence type="ECO:0000313" key="2">
    <source>
        <dbReference type="Proteomes" id="UP001295794"/>
    </source>
</evidence>
<protein>
    <submittedName>
        <fullName evidence="1">Uncharacterized protein</fullName>
    </submittedName>
</protein>
<dbReference type="Proteomes" id="UP001295794">
    <property type="component" value="Unassembled WGS sequence"/>
</dbReference>
<proteinExistence type="predicted"/>
<organism evidence="1 2">
    <name type="scientific">Mycena citricolor</name>
    <dbReference type="NCBI Taxonomy" id="2018698"/>
    <lineage>
        <taxon>Eukaryota</taxon>
        <taxon>Fungi</taxon>
        <taxon>Dikarya</taxon>
        <taxon>Basidiomycota</taxon>
        <taxon>Agaricomycotina</taxon>
        <taxon>Agaricomycetes</taxon>
        <taxon>Agaricomycetidae</taxon>
        <taxon>Agaricales</taxon>
        <taxon>Marasmiineae</taxon>
        <taxon>Mycenaceae</taxon>
        <taxon>Mycena</taxon>
    </lineage>
</organism>
<dbReference type="EMBL" id="CAVNYO010000035">
    <property type="protein sequence ID" value="CAK5263133.1"/>
    <property type="molecule type" value="Genomic_DNA"/>
</dbReference>
<keyword evidence="2" id="KW-1185">Reference proteome</keyword>
<evidence type="ECO:0000313" key="1">
    <source>
        <dbReference type="EMBL" id="CAK5263133.1"/>
    </source>
</evidence>
<name>A0AAD2GVA3_9AGAR</name>
<feature type="non-terminal residue" evidence="1">
    <location>
        <position position="1"/>
    </location>
</feature>
<accession>A0AAD2GVA3</accession>
<reference evidence="1" key="1">
    <citation type="submission" date="2023-11" db="EMBL/GenBank/DDBJ databases">
        <authorList>
            <person name="De Vega J J."/>
            <person name="De Vega J J."/>
        </authorList>
    </citation>
    <scope>NUCLEOTIDE SEQUENCE</scope>
</reference>
<gene>
    <name evidence="1" type="ORF">MYCIT1_LOCUS2398</name>
</gene>